<comment type="catalytic activity">
    <reaction evidence="9">
        <text>tRNA(Pro) + L-proline + ATP = L-prolyl-tRNA(Pro) + AMP + diphosphate</text>
        <dbReference type="Rhea" id="RHEA:14305"/>
        <dbReference type="Rhea" id="RHEA-COMP:9700"/>
        <dbReference type="Rhea" id="RHEA-COMP:9702"/>
        <dbReference type="ChEBI" id="CHEBI:30616"/>
        <dbReference type="ChEBI" id="CHEBI:33019"/>
        <dbReference type="ChEBI" id="CHEBI:60039"/>
        <dbReference type="ChEBI" id="CHEBI:78442"/>
        <dbReference type="ChEBI" id="CHEBI:78532"/>
        <dbReference type="ChEBI" id="CHEBI:456215"/>
        <dbReference type="EC" id="6.1.1.15"/>
    </reaction>
</comment>
<feature type="domain" description="Aminoacyl-transfer RNA synthetases class-II family profile" evidence="10">
    <location>
        <begin position="115"/>
        <end position="460"/>
    </location>
</feature>
<evidence type="ECO:0000256" key="2">
    <source>
        <dbReference type="ARBA" id="ARBA00012831"/>
    </source>
</evidence>
<organism evidence="11 12">
    <name type="scientific">Saccharomycodes ludwigii</name>
    <dbReference type="NCBI Taxonomy" id="36035"/>
    <lineage>
        <taxon>Eukaryota</taxon>
        <taxon>Fungi</taxon>
        <taxon>Dikarya</taxon>
        <taxon>Ascomycota</taxon>
        <taxon>Saccharomycotina</taxon>
        <taxon>Saccharomycetes</taxon>
        <taxon>Saccharomycodales</taxon>
        <taxon>Saccharomycodaceae</taxon>
        <taxon>Saccharomycodes</taxon>
    </lineage>
</organism>
<dbReference type="InterPro" id="IPR036621">
    <property type="entry name" value="Anticodon-bd_dom_sf"/>
</dbReference>
<evidence type="ECO:0000313" key="11">
    <source>
        <dbReference type="EMBL" id="SSD60626.1"/>
    </source>
</evidence>
<sequence>MRSLKTTAIKLSYISSKRSYCHQFINPNFDSKATKSGGGNNTNDLLTNLGYIYQLPTAGLLHYLPLGLRTVKKIGDIIRKNLNNSIDANEFPVNEVSLSSISPTSLWVKTGRYPNDEVFTLNKNGDKNAKFLLVPTCEEEITAMMKPYLKSYKNLPQIVYQISRKYRYEKRPRGGILRGREFLMKDAYSFHVNERDALKCFDMMKSKYDLIFQAFKIPYVSAWADSGEIGGDRSMEYHYLHEIGEDKLMICDECGIASNIEKCQSTPVGKGQFKDPVEVTWCLNKEGDTLIGIYYPGTHELDPRRVVEAYGGEDLDLDTINMPNEKVLLKYQRENEDIMLASMVRLMDCRLHPRSNLPDFPLSKYSKFQFVTIDEVDLCFSKVGDVCEHCGTGHLRMEKSIEVGHIFYLGDKYSKPLDLKYVSKDNAQEVVKMGCYGIGLSRVLGSIAELTKDDIGLRWPSTIAPYTVSFVTPPNIHDDTSLLREIEHLKNNNSTNTSDDWLFDLRKDISLGKKINTSHAAGIPICCIIGRKSWPYIELEIRGKRYSNTWEKAYEMEGNGSKFDWVSKGEKASTNSKNRTFEKHLVHKDDLNSVLAILLKDL</sequence>
<evidence type="ECO:0000256" key="8">
    <source>
        <dbReference type="ARBA" id="ARBA00029731"/>
    </source>
</evidence>
<name>A0A376B7E5_9ASCO</name>
<evidence type="ECO:0000256" key="7">
    <source>
        <dbReference type="ARBA" id="ARBA00023146"/>
    </source>
</evidence>
<dbReference type="InterPro" id="IPR002316">
    <property type="entry name" value="Pro-tRNA-ligase_IIa"/>
</dbReference>
<keyword evidence="4" id="KW-0547">Nucleotide-binding</keyword>
<dbReference type="InterPro" id="IPR006195">
    <property type="entry name" value="aa-tRNA-synth_II"/>
</dbReference>
<dbReference type="GO" id="GO:0005739">
    <property type="term" value="C:mitochondrion"/>
    <property type="evidence" value="ECO:0007669"/>
    <property type="project" value="TreeGrafter"/>
</dbReference>
<dbReference type="NCBIfam" id="TIGR00409">
    <property type="entry name" value="proS_fam_II"/>
    <property type="match status" value="1"/>
</dbReference>
<evidence type="ECO:0000256" key="5">
    <source>
        <dbReference type="ARBA" id="ARBA00022840"/>
    </source>
</evidence>
<dbReference type="Gene3D" id="3.40.50.800">
    <property type="entry name" value="Anticodon-binding domain"/>
    <property type="match status" value="1"/>
</dbReference>
<dbReference type="InterPro" id="IPR002314">
    <property type="entry name" value="aa-tRNA-synt_IIb"/>
</dbReference>
<evidence type="ECO:0000259" key="10">
    <source>
        <dbReference type="PROSITE" id="PS50862"/>
    </source>
</evidence>
<dbReference type="GO" id="GO:0005524">
    <property type="term" value="F:ATP binding"/>
    <property type="evidence" value="ECO:0007669"/>
    <property type="project" value="UniProtKB-KW"/>
</dbReference>
<dbReference type="PANTHER" id="PTHR42753:SF2">
    <property type="entry name" value="PROLINE--TRNA LIGASE"/>
    <property type="match status" value="1"/>
</dbReference>
<evidence type="ECO:0000256" key="1">
    <source>
        <dbReference type="ARBA" id="ARBA00008226"/>
    </source>
</evidence>
<keyword evidence="6" id="KW-0648">Protein biosynthesis</keyword>
<dbReference type="InterPro" id="IPR004500">
    <property type="entry name" value="Pro-tRNA-synth_IIa_bac-type"/>
</dbReference>
<reference evidence="12" key="1">
    <citation type="submission" date="2018-06" db="EMBL/GenBank/DDBJ databases">
        <authorList>
            <person name="Guldener U."/>
        </authorList>
    </citation>
    <scope>NUCLEOTIDE SEQUENCE [LARGE SCALE GENOMIC DNA]</scope>
    <source>
        <strain evidence="12">UTAD17</strain>
    </source>
</reference>
<dbReference type="Pfam" id="PF00587">
    <property type="entry name" value="tRNA-synt_2b"/>
    <property type="match status" value="1"/>
</dbReference>
<protein>
    <recommendedName>
        <fullName evidence="2">proline--tRNA ligase</fullName>
        <ecNumber evidence="2">6.1.1.15</ecNumber>
    </recommendedName>
    <alternativeName>
        <fullName evidence="8">Prolyl-tRNA synthetase</fullName>
    </alternativeName>
</protein>
<dbReference type="InterPro" id="IPR045864">
    <property type="entry name" value="aa-tRNA-synth_II/BPL/LPL"/>
</dbReference>
<dbReference type="Proteomes" id="UP000262825">
    <property type="component" value="Unassembled WGS sequence"/>
</dbReference>
<dbReference type="PRINTS" id="PR01046">
    <property type="entry name" value="TRNASYNTHPRO"/>
</dbReference>
<keyword evidence="5" id="KW-0067">ATP-binding</keyword>
<gene>
    <name evidence="11" type="ORF">SCODWIG_02387</name>
</gene>
<dbReference type="GO" id="GO:0004827">
    <property type="term" value="F:proline-tRNA ligase activity"/>
    <property type="evidence" value="ECO:0007669"/>
    <property type="project" value="UniProtKB-EC"/>
</dbReference>
<comment type="similarity">
    <text evidence="1">Belongs to the class-II aminoacyl-tRNA synthetase family.</text>
</comment>
<evidence type="ECO:0000256" key="4">
    <source>
        <dbReference type="ARBA" id="ARBA00022741"/>
    </source>
</evidence>
<dbReference type="PROSITE" id="PS50862">
    <property type="entry name" value="AA_TRNA_LIGASE_II"/>
    <property type="match status" value="1"/>
</dbReference>
<dbReference type="SUPFAM" id="SSF55681">
    <property type="entry name" value="Class II aaRS and biotin synthetases"/>
    <property type="match status" value="1"/>
</dbReference>
<dbReference type="EMBL" id="UFAJ01000405">
    <property type="protein sequence ID" value="SSD60626.1"/>
    <property type="molecule type" value="Genomic_DNA"/>
</dbReference>
<keyword evidence="3 11" id="KW-0436">Ligase</keyword>
<dbReference type="GO" id="GO:0006433">
    <property type="term" value="P:prolyl-tRNA aminoacylation"/>
    <property type="evidence" value="ECO:0007669"/>
    <property type="project" value="InterPro"/>
</dbReference>
<dbReference type="PANTHER" id="PTHR42753">
    <property type="entry name" value="MITOCHONDRIAL RIBOSOME PROTEIN L39/PROLYL-TRNA LIGASE FAMILY MEMBER"/>
    <property type="match status" value="1"/>
</dbReference>
<keyword evidence="7" id="KW-0030">Aminoacyl-tRNA synthetase</keyword>
<dbReference type="VEuPathDB" id="FungiDB:SCODWIG_02387"/>
<evidence type="ECO:0000256" key="9">
    <source>
        <dbReference type="ARBA" id="ARBA00047671"/>
    </source>
</evidence>
<evidence type="ECO:0000313" key="12">
    <source>
        <dbReference type="Proteomes" id="UP000262825"/>
    </source>
</evidence>
<proteinExistence type="inferred from homology"/>
<dbReference type="Gene3D" id="3.30.930.10">
    <property type="entry name" value="Bira Bifunctional Protein, Domain 2"/>
    <property type="match status" value="2"/>
</dbReference>
<evidence type="ECO:0000256" key="3">
    <source>
        <dbReference type="ARBA" id="ARBA00022598"/>
    </source>
</evidence>
<accession>A0A376B7E5</accession>
<dbReference type="AlphaFoldDB" id="A0A376B7E5"/>
<evidence type="ECO:0000256" key="6">
    <source>
        <dbReference type="ARBA" id="ARBA00022917"/>
    </source>
</evidence>
<dbReference type="SUPFAM" id="SSF52954">
    <property type="entry name" value="Class II aaRS ABD-related"/>
    <property type="match status" value="1"/>
</dbReference>
<dbReference type="InterPro" id="IPR050062">
    <property type="entry name" value="Pro-tRNA_synthetase"/>
</dbReference>
<keyword evidence="12" id="KW-1185">Reference proteome</keyword>
<dbReference type="EC" id="6.1.1.15" evidence="2"/>